<comment type="cofactor">
    <cofactor evidence="1">
        <name>Mg(2+)</name>
        <dbReference type="ChEBI" id="CHEBI:18420"/>
    </cofactor>
</comment>
<evidence type="ECO:0000256" key="6">
    <source>
        <dbReference type="ARBA" id="ARBA00022679"/>
    </source>
</evidence>
<proteinExistence type="inferred from homology"/>
<gene>
    <name evidence="15" type="ORF">CDD81_7963</name>
</gene>
<dbReference type="OrthoDB" id="272289at2759"/>
<dbReference type="Proteomes" id="UP000226192">
    <property type="component" value="Unassembled WGS sequence"/>
</dbReference>
<name>A0A2C5X8V1_9HYPO</name>
<dbReference type="Gene3D" id="1.25.40.120">
    <property type="entry name" value="Protein prenylyltransferase"/>
    <property type="match status" value="1"/>
</dbReference>
<dbReference type="GO" id="GO:0004662">
    <property type="term" value="F:CAAX-protein geranylgeranyltransferase activity"/>
    <property type="evidence" value="ECO:0007669"/>
    <property type="project" value="UniProtKB-EC"/>
</dbReference>
<dbReference type="GO" id="GO:0005953">
    <property type="term" value="C:CAAX-protein geranylgeranyltransferase complex"/>
    <property type="evidence" value="ECO:0007669"/>
    <property type="project" value="TreeGrafter"/>
</dbReference>
<evidence type="ECO:0000256" key="10">
    <source>
        <dbReference type="ARBA" id="ARBA00041392"/>
    </source>
</evidence>
<comment type="caution">
    <text evidence="15">The sequence shown here is derived from an EMBL/GenBank/DDBJ whole genome shotgun (WGS) entry which is preliminary data.</text>
</comment>
<dbReference type="STRING" id="1399860.A0A2C5X8V1"/>
<dbReference type="PANTHER" id="PTHR11129">
    <property type="entry name" value="PROTEIN FARNESYLTRANSFERASE ALPHA SUBUNIT/RAB GERANYLGERANYL TRANSFERASE ALPHA SUBUNIT"/>
    <property type="match status" value="1"/>
</dbReference>
<dbReference type="GO" id="GO:0004660">
    <property type="term" value="F:protein farnesyltransferase activity"/>
    <property type="evidence" value="ECO:0007669"/>
    <property type="project" value="UniProtKB-EC"/>
</dbReference>
<dbReference type="InterPro" id="IPR002088">
    <property type="entry name" value="Prenyl_trans_a"/>
</dbReference>
<dbReference type="EMBL" id="NJET01000091">
    <property type="protein sequence ID" value="PHH61799.1"/>
    <property type="molecule type" value="Genomic_DNA"/>
</dbReference>
<evidence type="ECO:0000313" key="15">
    <source>
        <dbReference type="EMBL" id="PHH61799.1"/>
    </source>
</evidence>
<evidence type="ECO:0000256" key="11">
    <source>
        <dbReference type="ARBA" id="ARBA00042436"/>
    </source>
</evidence>
<evidence type="ECO:0000256" key="5">
    <source>
        <dbReference type="ARBA" id="ARBA00022602"/>
    </source>
</evidence>
<dbReference type="AlphaFoldDB" id="A0A2C5X8V1"/>
<dbReference type="PROSITE" id="PS51147">
    <property type="entry name" value="PFTA"/>
    <property type="match status" value="5"/>
</dbReference>
<dbReference type="PANTHER" id="PTHR11129:SF1">
    <property type="entry name" value="PROTEIN FARNESYLTRANSFERASE_GERANYLGERANYLTRANSFERASE TYPE-1 SUBUNIT ALPHA"/>
    <property type="match status" value="1"/>
</dbReference>
<accession>A0A2C5X8V1</accession>
<evidence type="ECO:0000256" key="9">
    <source>
        <dbReference type="ARBA" id="ARBA00040965"/>
    </source>
</evidence>
<keyword evidence="5" id="KW-0637">Prenyltransferase</keyword>
<evidence type="ECO:0000256" key="2">
    <source>
        <dbReference type="ARBA" id="ARBA00006734"/>
    </source>
</evidence>
<evidence type="ECO:0000313" key="16">
    <source>
        <dbReference type="Proteomes" id="UP000226192"/>
    </source>
</evidence>
<evidence type="ECO:0000256" key="12">
    <source>
        <dbReference type="ARBA" id="ARBA00043086"/>
    </source>
</evidence>
<dbReference type="EC" id="2.5.1.58" evidence="4"/>
<evidence type="ECO:0000256" key="4">
    <source>
        <dbReference type="ARBA" id="ARBA00012702"/>
    </source>
</evidence>
<evidence type="ECO:0000256" key="13">
    <source>
        <dbReference type="ARBA" id="ARBA00043219"/>
    </source>
</evidence>
<reference evidence="15 16" key="1">
    <citation type="submission" date="2017-06" db="EMBL/GenBank/DDBJ databases">
        <title>Ant-infecting Ophiocordyceps genomes reveal a high diversity of potential behavioral manipulation genes and a possible major role for enterotoxins.</title>
        <authorList>
            <person name="De Bekker C."/>
            <person name="Evans H.C."/>
            <person name="Brachmann A."/>
            <person name="Hughes D.P."/>
        </authorList>
    </citation>
    <scope>NUCLEOTIDE SEQUENCE [LARGE SCALE GENOMIC DNA]</scope>
    <source>
        <strain evidence="15 16">Map64</strain>
    </source>
</reference>
<dbReference type="GO" id="GO:0005965">
    <property type="term" value="C:protein farnesyltransferase complex"/>
    <property type="evidence" value="ECO:0007669"/>
    <property type="project" value="TreeGrafter"/>
</dbReference>
<keyword evidence="7" id="KW-0677">Repeat</keyword>
<evidence type="ECO:0000256" key="14">
    <source>
        <dbReference type="SAM" id="MobiDB-lite"/>
    </source>
</evidence>
<dbReference type="SUPFAM" id="SSF48439">
    <property type="entry name" value="Protein prenylyltransferase"/>
    <property type="match status" value="1"/>
</dbReference>
<evidence type="ECO:0000256" key="3">
    <source>
        <dbReference type="ARBA" id="ARBA00012700"/>
    </source>
</evidence>
<evidence type="ECO:0000256" key="1">
    <source>
        <dbReference type="ARBA" id="ARBA00001946"/>
    </source>
</evidence>
<evidence type="ECO:0000256" key="8">
    <source>
        <dbReference type="ARBA" id="ARBA00022842"/>
    </source>
</evidence>
<feature type="region of interest" description="Disordered" evidence="14">
    <location>
        <begin position="1"/>
        <end position="32"/>
    </location>
</feature>
<dbReference type="EC" id="2.5.1.59" evidence="3"/>
<keyword evidence="6" id="KW-0808">Transferase</keyword>
<comment type="similarity">
    <text evidence="2">Belongs to the protein prenyltransferase subunit alpha family.</text>
</comment>
<organism evidence="15 16">
    <name type="scientific">Ophiocordyceps australis</name>
    <dbReference type="NCBI Taxonomy" id="1399860"/>
    <lineage>
        <taxon>Eukaryota</taxon>
        <taxon>Fungi</taxon>
        <taxon>Dikarya</taxon>
        <taxon>Ascomycota</taxon>
        <taxon>Pezizomycotina</taxon>
        <taxon>Sordariomycetes</taxon>
        <taxon>Hypocreomycetidae</taxon>
        <taxon>Hypocreales</taxon>
        <taxon>Ophiocordycipitaceae</taxon>
        <taxon>Ophiocordyceps</taxon>
    </lineage>
</organism>
<sequence>MPPKTKVGHKATNPAPIAAEPQAPPEPATVQERSKLRFLQSNNLEQRRREAGLQGLTPAEYKNYTYARLVAPVIQRDVSLSAKSEREFWKHIVRERLPVQRLRDDYNWGTDRSGRNIDSYTLEEFDVRCDKQARLATLDILHRCFLSSRERTRAQGGDVEAQVIEEEKKRRKEMAALRRELYGEIPGPLAAEPEWDDVVPIPFEEPDDALVRIAYPEEYAEAVSYLRACMGSEECSPRALRLTEHVISMNPAHYTVWLYRFKIVSTLKLSVPEEMEWLNEVALDNLKNYQIWHHRQLLLDYYYPTIAWDNETVKQLAKSETEFIGTILDQDTKNYHVWSYRQYLVDKLGLWTASELGWTETMIEDDVRNNSAWSHRFFIVFSDPSVASEPKPQPICHDSKISQALIDRELAFSRVKISLAPQNQSGWNYLRGVLTKGGRTLDGEKTFAAQYVVRLGEEDEVVHSSHALDLLAEAYAAEGEKDKAKLCLRRLCEKWDPVREGYWKFRMEELDKECKPTH</sequence>
<dbReference type="Pfam" id="PF01239">
    <property type="entry name" value="PPTA"/>
    <property type="match status" value="5"/>
</dbReference>
<keyword evidence="16" id="KW-1185">Reference proteome</keyword>
<evidence type="ECO:0000256" key="7">
    <source>
        <dbReference type="ARBA" id="ARBA00022737"/>
    </source>
</evidence>
<keyword evidence="8" id="KW-0460">Magnesium</keyword>
<protein>
    <recommendedName>
        <fullName evidence="9">Protein farnesyltransferase/geranylgeranyltransferase type-1 subunit alpha</fullName>
        <ecNumber evidence="4">2.5.1.58</ecNumber>
        <ecNumber evidence="3">2.5.1.59</ecNumber>
    </recommendedName>
    <alternativeName>
        <fullName evidence="12">CAAX farnesyltransferase subunit alpha</fullName>
    </alternativeName>
    <alternativeName>
        <fullName evidence="11">FTase-alpha</fullName>
    </alternativeName>
    <alternativeName>
        <fullName evidence="10">Ras proteins prenyltransferase subunit alpha</fullName>
    </alternativeName>
    <alternativeName>
        <fullName evidence="13">Type I protein geranyl-geranyltransferase subunit alpha</fullName>
    </alternativeName>
</protein>